<comment type="caution">
    <text evidence="1">The sequence shown here is derived from an EMBL/GenBank/DDBJ whole genome shotgun (WGS) entry which is preliminary data.</text>
</comment>
<organism evidence="1 2">
    <name type="scientific">Ilex paraguariensis</name>
    <name type="common">yerba mate</name>
    <dbReference type="NCBI Taxonomy" id="185542"/>
    <lineage>
        <taxon>Eukaryota</taxon>
        <taxon>Viridiplantae</taxon>
        <taxon>Streptophyta</taxon>
        <taxon>Embryophyta</taxon>
        <taxon>Tracheophyta</taxon>
        <taxon>Spermatophyta</taxon>
        <taxon>Magnoliopsida</taxon>
        <taxon>eudicotyledons</taxon>
        <taxon>Gunneridae</taxon>
        <taxon>Pentapetalae</taxon>
        <taxon>asterids</taxon>
        <taxon>campanulids</taxon>
        <taxon>Aquifoliales</taxon>
        <taxon>Aquifoliaceae</taxon>
        <taxon>Ilex</taxon>
    </lineage>
</organism>
<accession>A0ABC8QTG5</accession>
<dbReference type="AlphaFoldDB" id="A0ABC8QTG5"/>
<gene>
    <name evidence="1" type="ORF">ILEXP_LOCUS2490</name>
</gene>
<sequence length="146" mass="16640">MGKKPNGHPSLPSTMFLSQQIPLSSPTLPQPTCRKKVDLLGRQRRERKYKTLHSHQISLLSVSLEELASHCILLYKKKKLRIVSLMISVFEQFLLNNKFLFSSKQTSIFNKPSDLILLTDSNPLVQSVKVVIVWIVEKGSKTLIEL</sequence>
<reference evidence="1 2" key="1">
    <citation type="submission" date="2024-02" db="EMBL/GenBank/DDBJ databases">
        <authorList>
            <person name="Vignale AGUSTIN F."/>
            <person name="Sosa J E."/>
            <person name="Modenutti C."/>
        </authorList>
    </citation>
    <scope>NUCLEOTIDE SEQUENCE [LARGE SCALE GENOMIC DNA]</scope>
</reference>
<proteinExistence type="predicted"/>
<keyword evidence="2" id="KW-1185">Reference proteome</keyword>
<dbReference type="EMBL" id="CAUOFW020000716">
    <property type="protein sequence ID" value="CAK9135536.1"/>
    <property type="molecule type" value="Genomic_DNA"/>
</dbReference>
<name>A0ABC8QTG5_9AQUA</name>
<evidence type="ECO:0000313" key="1">
    <source>
        <dbReference type="EMBL" id="CAK9135536.1"/>
    </source>
</evidence>
<evidence type="ECO:0000313" key="2">
    <source>
        <dbReference type="Proteomes" id="UP001642360"/>
    </source>
</evidence>
<dbReference type="Proteomes" id="UP001642360">
    <property type="component" value="Unassembled WGS sequence"/>
</dbReference>
<protein>
    <submittedName>
        <fullName evidence="1">Uncharacterized protein</fullName>
    </submittedName>
</protein>